<evidence type="ECO:0000313" key="2">
    <source>
        <dbReference type="Proteomes" id="UP001283361"/>
    </source>
</evidence>
<accession>A0AAE1CW42</accession>
<keyword evidence="2" id="KW-1185">Reference proteome</keyword>
<dbReference type="EMBL" id="JAWDGP010006542">
    <property type="protein sequence ID" value="KAK3739245.1"/>
    <property type="molecule type" value="Genomic_DNA"/>
</dbReference>
<organism evidence="1 2">
    <name type="scientific">Elysia crispata</name>
    <name type="common">lettuce slug</name>
    <dbReference type="NCBI Taxonomy" id="231223"/>
    <lineage>
        <taxon>Eukaryota</taxon>
        <taxon>Metazoa</taxon>
        <taxon>Spiralia</taxon>
        <taxon>Lophotrochozoa</taxon>
        <taxon>Mollusca</taxon>
        <taxon>Gastropoda</taxon>
        <taxon>Heterobranchia</taxon>
        <taxon>Euthyneura</taxon>
        <taxon>Panpulmonata</taxon>
        <taxon>Sacoglossa</taxon>
        <taxon>Placobranchoidea</taxon>
        <taxon>Plakobranchidae</taxon>
        <taxon>Elysia</taxon>
    </lineage>
</organism>
<name>A0AAE1CW42_9GAST</name>
<protein>
    <submittedName>
        <fullName evidence="1">Uncharacterized protein</fullName>
    </submittedName>
</protein>
<sequence length="113" mass="12330">MFGQILKDLTWSQLTVPPFSSSFLMSSVAKDLKPTKSSVPILLCEAFGYLALSVHFEKCLSMQTLRNNVCVSSGAQQLHAESKLPSLSDPTVSIGMINNKVQHCEDFHVSVSA</sequence>
<evidence type="ECO:0000313" key="1">
    <source>
        <dbReference type="EMBL" id="KAK3739245.1"/>
    </source>
</evidence>
<dbReference type="AlphaFoldDB" id="A0AAE1CW42"/>
<gene>
    <name evidence="1" type="ORF">RRG08_008106</name>
</gene>
<comment type="caution">
    <text evidence="1">The sequence shown here is derived from an EMBL/GenBank/DDBJ whole genome shotgun (WGS) entry which is preliminary data.</text>
</comment>
<dbReference type="Proteomes" id="UP001283361">
    <property type="component" value="Unassembled WGS sequence"/>
</dbReference>
<proteinExistence type="predicted"/>
<reference evidence="1" key="1">
    <citation type="journal article" date="2023" name="G3 (Bethesda)">
        <title>A reference genome for the long-term kleptoplast-retaining sea slug Elysia crispata morphotype clarki.</title>
        <authorList>
            <person name="Eastman K.E."/>
            <person name="Pendleton A.L."/>
            <person name="Shaikh M.A."/>
            <person name="Suttiyut T."/>
            <person name="Ogas R."/>
            <person name="Tomko P."/>
            <person name="Gavelis G."/>
            <person name="Widhalm J.R."/>
            <person name="Wisecaver J.H."/>
        </authorList>
    </citation>
    <scope>NUCLEOTIDE SEQUENCE</scope>
    <source>
        <strain evidence="1">ECLA1</strain>
    </source>
</reference>